<feature type="chain" id="PRO_5042928373" description="Secreted protein" evidence="1">
    <location>
        <begin position="17"/>
        <end position="99"/>
    </location>
</feature>
<dbReference type="Proteomes" id="UP001328107">
    <property type="component" value="Unassembled WGS sequence"/>
</dbReference>
<proteinExistence type="predicted"/>
<keyword evidence="1" id="KW-0732">Signal</keyword>
<feature type="signal peptide" evidence="1">
    <location>
        <begin position="1"/>
        <end position="16"/>
    </location>
</feature>
<evidence type="ECO:0008006" key="4">
    <source>
        <dbReference type="Google" id="ProtNLM"/>
    </source>
</evidence>
<dbReference type="EMBL" id="BTRK01000002">
    <property type="protein sequence ID" value="GMR37907.1"/>
    <property type="molecule type" value="Genomic_DNA"/>
</dbReference>
<organism evidence="2 3">
    <name type="scientific">Pristionchus mayeri</name>
    <dbReference type="NCBI Taxonomy" id="1317129"/>
    <lineage>
        <taxon>Eukaryota</taxon>
        <taxon>Metazoa</taxon>
        <taxon>Ecdysozoa</taxon>
        <taxon>Nematoda</taxon>
        <taxon>Chromadorea</taxon>
        <taxon>Rhabditida</taxon>
        <taxon>Rhabditina</taxon>
        <taxon>Diplogasteromorpha</taxon>
        <taxon>Diplogasteroidea</taxon>
        <taxon>Neodiplogasteridae</taxon>
        <taxon>Pristionchus</taxon>
    </lineage>
</organism>
<feature type="non-terminal residue" evidence="2">
    <location>
        <position position="1"/>
    </location>
</feature>
<name>A0AAN5CC67_9BILA</name>
<accession>A0AAN5CC67</accession>
<protein>
    <recommendedName>
        <fullName evidence="4">Secreted protein</fullName>
    </recommendedName>
</protein>
<dbReference type="AlphaFoldDB" id="A0AAN5CC67"/>
<comment type="caution">
    <text evidence="2">The sequence shown here is derived from an EMBL/GenBank/DDBJ whole genome shotgun (WGS) entry which is preliminary data.</text>
</comment>
<gene>
    <name evidence="2" type="ORF">PMAYCL1PPCAC_08102</name>
</gene>
<keyword evidence="3" id="KW-1185">Reference proteome</keyword>
<evidence type="ECO:0000313" key="2">
    <source>
        <dbReference type="EMBL" id="GMR37907.1"/>
    </source>
</evidence>
<sequence length="99" mass="10853">RALILVLLLAESATDAAKVTPMILECTAQSEERVKSEPVARLNDSVQRLSERVKVGDFKGAQQVLKEGTEEEKNTAINKYMVDKCASLKSCMVCPLEIA</sequence>
<evidence type="ECO:0000313" key="3">
    <source>
        <dbReference type="Proteomes" id="UP001328107"/>
    </source>
</evidence>
<reference evidence="3" key="1">
    <citation type="submission" date="2022-10" db="EMBL/GenBank/DDBJ databases">
        <title>Genome assembly of Pristionchus species.</title>
        <authorList>
            <person name="Yoshida K."/>
            <person name="Sommer R.J."/>
        </authorList>
    </citation>
    <scope>NUCLEOTIDE SEQUENCE [LARGE SCALE GENOMIC DNA]</scope>
    <source>
        <strain evidence="3">RS5460</strain>
    </source>
</reference>
<evidence type="ECO:0000256" key="1">
    <source>
        <dbReference type="SAM" id="SignalP"/>
    </source>
</evidence>